<dbReference type="SUPFAM" id="SSF88946">
    <property type="entry name" value="Sigma2 domain of RNA polymerase sigma factors"/>
    <property type="match status" value="1"/>
</dbReference>
<sequence>MPDIYQVSGTFRQGDSVTHRDRFEAVYDAYYPAIHQYAARRTGSPDDTADVISETFLTAWRRIGDVPEGEEALLWLYGVARRVLANQQRGDMRRAVLTERLRAELAADRPVGPVDLDHVRAAFDGLPERDREVLALACWEGLTSQRIAKVMGCTAIAARTRLHRARKRMAAALERQASLTIAMGEA</sequence>
<feature type="domain" description="RNA polymerase sigma factor 70 region 4 type 2" evidence="7">
    <location>
        <begin position="119"/>
        <end position="169"/>
    </location>
</feature>
<comment type="similarity">
    <text evidence="1">Belongs to the sigma-70 factor family. ECF subfamily.</text>
</comment>
<feature type="domain" description="RNA polymerase sigma-70 region 2" evidence="6">
    <location>
        <begin position="27"/>
        <end position="90"/>
    </location>
</feature>
<gene>
    <name evidence="8" type="ORF">ACFSKW_45345</name>
</gene>
<keyword evidence="9" id="KW-1185">Reference proteome</keyword>
<dbReference type="InterPro" id="IPR013325">
    <property type="entry name" value="RNA_pol_sigma_r2"/>
</dbReference>
<accession>A0ABW4TBD2</accession>
<dbReference type="RefSeq" id="WP_379580806.1">
    <property type="nucleotide sequence ID" value="NZ_JBHUFV010000072.1"/>
</dbReference>
<dbReference type="InterPro" id="IPR013249">
    <property type="entry name" value="RNA_pol_sigma70_r4_t2"/>
</dbReference>
<dbReference type="Proteomes" id="UP001597368">
    <property type="component" value="Unassembled WGS sequence"/>
</dbReference>
<evidence type="ECO:0000259" key="6">
    <source>
        <dbReference type="Pfam" id="PF04542"/>
    </source>
</evidence>
<dbReference type="Pfam" id="PF04542">
    <property type="entry name" value="Sigma70_r2"/>
    <property type="match status" value="1"/>
</dbReference>
<reference evidence="9" key="1">
    <citation type="journal article" date="2019" name="Int. J. Syst. Evol. Microbiol.">
        <title>The Global Catalogue of Microorganisms (GCM) 10K type strain sequencing project: providing services to taxonomists for standard genome sequencing and annotation.</title>
        <authorList>
            <consortium name="The Broad Institute Genomics Platform"/>
            <consortium name="The Broad Institute Genome Sequencing Center for Infectious Disease"/>
            <person name="Wu L."/>
            <person name="Ma J."/>
        </authorList>
    </citation>
    <scope>NUCLEOTIDE SEQUENCE [LARGE SCALE GENOMIC DNA]</scope>
    <source>
        <strain evidence="9">ICMP 6774ER</strain>
    </source>
</reference>
<dbReference type="SUPFAM" id="SSF88659">
    <property type="entry name" value="Sigma3 and sigma4 domains of RNA polymerase sigma factors"/>
    <property type="match status" value="1"/>
</dbReference>
<dbReference type="InterPro" id="IPR036388">
    <property type="entry name" value="WH-like_DNA-bd_sf"/>
</dbReference>
<dbReference type="EMBL" id="JBHUFV010000072">
    <property type="protein sequence ID" value="MFD1938713.1"/>
    <property type="molecule type" value="Genomic_DNA"/>
</dbReference>
<evidence type="ECO:0000259" key="7">
    <source>
        <dbReference type="Pfam" id="PF08281"/>
    </source>
</evidence>
<dbReference type="InterPro" id="IPR007627">
    <property type="entry name" value="RNA_pol_sigma70_r2"/>
</dbReference>
<evidence type="ECO:0000256" key="1">
    <source>
        <dbReference type="ARBA" id="ARBA00010641"/>
    </source>
</evidence>
<dbReference type="InterPro" id="IPR039425">
    <property type="entry name" value="RNA_pol_sigma-70-like"/>
</dbReference>
<keyword evidence="4" id="KW-0238">DNA-binding</keyword>
<dbReference type="Pfam" id="PF08281">
    <property type="entry name" value="Sigma70_r4_2"/>
    <property type="match status" value="1"/>
</dbReference>
<dbReference type="CDD" id="cd06171">
    <property type="entry name" value="Sigma70_r4"/>
    <property type="match status" value="1"/>
</dbReference>
<evidence type="ECO:0000313" key="9">
    <source>
        <dbReference type="Proteomes" id="UP001597368"/>
    </source>
</evidence>
<protein>
    <submittedName>
        <fullName evidence="8">RNA polymerase sigma factor</fullName>
    </submittedName>
</protein>
<dbReference type="PANTHER" id="PTHR43133:SF8">
    <property type="entry name" value="RNA POLYMERASE SIGMA FACTOR HI_1459-RELATED"/>
    <property type="match status" value="1"/>
</dbReference>
<dbReference type="InterPro" id="IPR014284">
    <property type="entry name" value="RNA_pol_sigma-70_dom"/>
</dbReference>
<keyword evidence="2" id="KW-0805">Transcription regulation</keyword>
<dbReference type="Gene3D" id="1.10.1740.10">
    <property type="match status" value="1"/>
</dbReference>
<evidence type="ECO:0000256" key="3">
    <source>
        <dbReference type="ARBA" id="ARBA00023082"/>
    </source>
</evidence>
<organism evidence="8 9">
    <name type="scientific">Nonomuraea mangrovi</name>
    <dbReference type="NCBI Taxonomy" id="2316207"/>
    <lineage>
        <taxon>Bacteria</taxon>
        <taxon>Bacillati</taxon>
        <taxon>Actinomycetota</taxon>
        <taxon>Actinomycetes</taxon>
        <taxon>Streptosporangiales</taxon>
        <taxon>Streptosporangiaceae</taxon>
        <taxon>Nonomuraea</taxon>
    </lineage>
</organism>
<evidence type="ECO:0000256" key="4">
    <source>
        <dbReference type="ARBA" id="ARBA00023125"/>
    </source>
</evidence>
<dbReference type="InterPro" id="IPR013324">
    <property type="entry name" value="RNA_pol_sigma_r3/r4-like"/>
</dbReference>
<keyword evidence="3" id="KW-0731">Sigma factor</keyword>
<keyword evidence="5" id="KW-0804">Transcription</keyword>
<evidence type="ECO:0000256" key="5">
    <source>
        <dbReference type="ARBA" id="ARBA00023163"/>
    </source>
</evidence>
<evidence type="ECO:0000256" key="2">
    <source>
        <dbReference type="ARBA" id="ARBA00023015"/>
    </source>
</evidence>
<proteinExistence type="inferred from homology"/>
<dbReference type="PANTHER" id="PTHR43133">
    <property type="entry name" value="RNA POLYMERASE ECF-TYPE SIGMA FACTO"/>
    <property type="match status" value="1"/>
</dbReference>
<comment type="caution">
    <text evidence="8">The sequence shown here is derived from an EMBL/GenBank/DDBJ whole genome shotgun (WGS) entry which is preliminary data.</text>
</comment>
<dbReference type="Gene3D" id="1.10.10.10">
    <property type="entry name" value="Winged helix-like DNA-binding domain superfamily/Winged helix DNA-binding domain"/>
    <property type="match status" value="1"/>
</dbReference>
<dbReference type="NCBIfam" id="TIGR02937">
    <property type="entry name" value="sigma70-ECF"/>
    <property type="match status" value="1"/>
</dbReference>
<name>A0ABW4TBD2_9ACTN</name>
<evidence type="ECO:0000313" key="8">
    <source>
        <dbReference type="EMBL" id="MFD1938713.1"/>
    </source>
</evidence>